<dbReference type="PROSITE" id="PS00143">
    <property type="entry name" value="INSULINASE"/>
    <property type="match status" value="1"/>
</dbReference>
<dbReference type="PANTHER" id="PTHR11851">
    <property type="entry name" value="METALLOPROTEASE"/>
    <property type="match status" value="1"/>
</dbReference>
<dbReference type="AlphaFoldDB" id="A0A8G1EBD2"/>
<evidence type="ECO:0000256" key="5">
    <source>
        <dbReference type="SAM" id="SignalP"/>
    </source>
</evidence>
<feature type="chain" id="PRO_5034259621" evidence="5">
    <location>
        <begin position="26"/>
        <end position="452"/>
    </location>
</feature>
<keyword evidence="3" id="KW-0378">Hydrolase</keyword>
<dbReference type="InterPro" id="IPR050361">
    <property type="entry name" value="MPP/UQCRC_Complex"/>
</dbReference>
<keyword evidence="9" id="KW-1185">Reference proteome</keyword>
<evidence type="ECO:0000313" key="9">
    <source>
        <dbReference type="Proteomes" id="UP000826300"/>
    </source>
</evidence>
<gene>
    <name evidence="8" type="ORF">JO391_17515</name>
</gene>
<comment type="cofactor">
    <cofactor evidence="1">
        <name>Zn(2+)</name>
        <dbReference type="ChEBI" id="CHEBI:29105"/>
    </cofactor>
</comment>
<keyword evidence="3" id="KW-0645">Protease</keyword>
<dbReference type="RefSeq" id="WP_220661723.1">
    <property type="nucleotide sequence ID" value="NZ_CP069370.1"/>
</dbReference>
<comment type="similarity">
    <text evidence="2 4">Belongs to the peptidase M16 family.</text>
</comment>
<dbReference type="Pfam" id="PF05193">
    <property type="entry name" value="Peptidase_M16_C"/>
    <property type="match status" value="1"/>
</dbReference>
<dbReference type="InterPro" id="IPR011765">
    <property type="entry name" value="Pept_M16_N"/>
</dbReference>
<evidence type="ECO:0000259" key="7">
    <source>
        <dbReference type="Pfam" id="PF05193"/>
    </source>
</evidence>
<accession>A0A8G1EBD2</accession>
<evidence type="ECO:0000256" key="3">
    <source>
        <dbReference type="ARBA" id="ARBA00023049"/>
    </source>
</evidence>
<organism evidence="8 9">
    <name type="scientific">Neotabrizicola shimadae</name>
    <dbReference type="NCBI Taxonomy" id="2807096"/>
    <lineage>
        <taxon>Bacteria</taxon>
        <taxon>Pseudomonadati</taxon>
        <taxon>Pseudomonadota</taxon>
        <taxon>Alphaproteobacteria</taxon>
        <taxon>Rhodobacterales</taxon>
        <taxon>Paracoccaceae</taxon>
        <taxon>Neotabrizicola</taxon>
    </lineage>
</organism>
<dbReference type="KEGG" id="nsm:JO391_17515"/>
<dbReference type="EMBL" id="CP069370">
    <property type="protein sequence ID" value="QYZ69505.1"/>
    <property type="molecule type" value="Genomic_DNA"/>
</dbReference>
<feature type="signal peptide" evidence="5">
    <location>
        <begin position="1"/>
        <end position="25"/>
    </location>
</feature>
<dbReference type="GO" id="GO:0006508">
    <property type="term" value="P:proteolysis"/>
    <property type="evidence" value="ECO:0007669"/>
    <property type="project" value="InterPro"/>
</dbReference>
<evidence type="ECO:0000259" key="6">
    <source>
        <dbReference type="Pfam" id="PF00675"/>
    </source>
</evidence>
<reference evidence="8" key="1">
    <citation type="submission" date="2021-02" db="EMBL/GenBank/DDBJ databases">
        <title>Rhodobacter shimadae sp. nov., an aerobic anoxygenic phototrophic bacterium isolated from a hot spring.</title>
        <authorList>
            <person name="Muramatsu S."/>
            <person name="Haruta S."/>
            <person name="Hirose S."/>
            <person name="Hanada S."/>
        </authorList>
    </citation>
    <scope>NUCLEOTIDE SEQUENCE</scope>
    <source>
        <strain evidence="8">N10</strain>
    </source>
</reference>
<dbReference type="PANTHER" id="PTHR11851:SF49">
    <property type="entry name" value="MITOCHONDRIAL-PROCESSING PEPTIDASE SUBUNIT ALPHA"/>
    <property type="match status" value="1"/>
</dbReference>
<dbReference type="GO" id="GO:0004222">
    <property type="term" value="F:metalloendopeptidase activity"/>
    <property type="evidence" value="ECO:0007669"/>
    <property type="project" value="InterPro"/>
</dbReference>
<dbReference type="Proteomes" id="UP000826300">
    <property type="component" value="Chromosome"/>
</dbReference>
<evidence type="ECO:0000256" key="4">
    <source>
        <dbReference type="RuleBase" id="RU004447"/>
    </source>
</evidence>
<dbReference type="SUPFAM" id="SSF63411">
    <property type="entry name" value="LuxS/MPP-like metallohydrolase"/>
    <property type="match status" value="2"/>
</dbReference>
<proteinExistence type="inferred from homology"/>
<keyword evidence="3" id="KW-0482">Metalloprotease</keyword>
<keyword evidence="5" id="KW-0732">Signal</keyword>
<dbReference type="Gene3D" id="3.30.830.10">
    <property type="entry name" value="Metalloenzyme, LuxS/M16 peptidase-like"/>
    <property type="match status" value="2"/>
</dbReference>
<dbReference type="InterPro" id="IPR001431">
    <property type="entry name" value="Pept_M16_Zn_BS"/>
</dbReference>
<feature type="domain" description="Peptidase M16 N-terminal" evidence="6">
    <location>
        <begin position="42"/>
        <end position="187"/>
    </location>
</feature>
<protein>
    <submittedName>
        <fullName evidence="8">Insulinase family protein</fullName>
    </submittedName>
</protein>
<evidence type="ECO:0000256" key="2">
    <source>
        <dbReference type="ARBA" id="ARBA00007261"/>
    </source>
</evidence>
<feature type="domain" description="Peptidase M16 C-terminal" evidence="7">
    <location>
        <begin position="196"/>
        <end position="379"/>
    </location>
</feature>
<evidence type="ECO:0000256" key="1">
    <source>
        <dbReference type="ARBA" id="ARBA00001947"/>
    </source>
</evidence>
<dbReference type="InterPro" id="IPR011249">
    <property type="entry name" value="Metalloenz_LuxS/M16"/>
</dbReference>
<sequence>MPRLPAFGRAALFAPALLLATPALAETNDAVTSFTLDNGLQVVVIEDHRAPAVVHMVWYKIGAADETAPHSGIAHFLEHLMFQGTDTLAPGEFSATVEAQGGNDNAFTSWDYTAYFQRVAADRLGLMMQMEADRMRGLNLTEDDVATERQVILEERSQRTDSDPGALMGEQMRAAQYLNHPYGRPIIGWRAEMEQLSRQDALDFYKANYAPNNAIVVVAGDVTPDQVKALAEQNYGPLAPSENVTRKARPQEPPQLAERRLNMTDDRVSQPSFTRSYLAPERDPGDQRTAAALTILAEYLGGNPTTSLLARKLQFEDPVAVYTGAGYDGTAVDDTTFGLYAVPLPGKSLQDVETALDKVLADFLAQGIDAEDFARIKTQIRAADIYARDSSRGMAQTYGESLAVGLTLQDIEDWPDILQSITPEEVMAAAQSVLDRKTSVTVWLSQTEEAAQ</sequence>
<evidence type="ECO:0000313" key="8">
    <source>
        <dbReference type="EMBL" id="QYZ69505.1"/>
    </source>
</evidence>
<dbReference type="GO" id="GO:0046872">
    <property type="term" value="F:metal ion binding"/>
    <property type="evidence" value="ECO:0007669"/>
    <property type="project" value="InterPro"/>
</dbReference>
<dbReference type="InterPro" id="IPR007863">
    <property type="entry name" value="Peptidase_M16_C"/>
</dbReference>
<dbReference type="Pfam" id="PF00675">
    <property type="entry name" value="Peptidase_M16"/>
    <property type="match status" value="1"/>
</dbReference>
<name>A0A8G1EBD2_9RHOB</name>